<gene>
    <name evidence="8" type="primary">ftsQ</name>
    <name evidence="11" type="ORF">EWH70_16265</name>
</gene>
<accession>A0A4Q7J9V4</accession>
<dbReference type="InterPro" id="IPR034746">
    <property type="entry name" value="POTRA"/>
</dbReference>
<comment type="function">
    <text evidence="8">Essential cell division protein.</text>
</comment>
<evidence type="ECO:0000256" key="4">
    <source>
        <dbReference type="ARBA" id="ARBA00022692"/>
    </source>
</evidence>
<dbReference type="OrthoDB" id="9790760at2"/>
<dbReference type="InterPro" id="IPR050487">
    <property type="entry name" value="FtsQ_DivIB"/>
</dbReference>
<dbReference type="EMBL" id="SFCC01000007">
    <property type="protein sequence ID" value="RZQ63223.1"/>
    <property type="molecule type" value="Genomic_DNA"/>
</dbReference>
<keyword evidence="12" id="KW-1185">Reference proteome</keyword>
<dbReference type="Gene3D" id="3.10.20.310">
    <property type="entry name" value="membrane protein fhac"/>
    <property type="match status" value="1"/>
</dbReference>
<dbReference type="Proteomes" id="UP000292003">
    <property type="component" value="Unassembled WGS sequence"/>
</dbReference>
<organism evidence="11 12">
    <name type="scientific">Amycolatopsis suaedae</name>
    <dbReference type="NCBI Taxonomy" id="2510978"/>
    <lineage>
        <taxon>Bacteria</taxon>
        <taxon>Bacillati</taxon>
        <taxon>Actinomycetota</taxon>
        <taxon>Actinomycetes</taxon>
        <taxon>Pseudonocardiales</taxon>
        <taxon>Pseudonocardiaceae</taxon>
        <taxon>Amycolatopsis</taxon>
    </lineage>
</organism>
<dbReference type="GO" id="GO:0090529">
    <property type="term" value="P:cell septum assembly"/>
    <property type="evidence" value="ECO:0007669"/>
    <property type="project" value="InterPro"/>
</dbReference>
<dbReference type="GO" id="GO:0005886">
    <property type="term" value="C:plasma membrane"/>
    <property type="evidence" value="ECO:0007669"/>
    <property type="project" value="UniProtKB-SubCell"/>
</dbReference>
<evidence type="ECO:0000256" key="5">
    <source>
        <dbReference type="ARBA" id="ARBA00022989"/>
    </source>
</evidence>
<dbReference type="InterPro" id="IPR013685">
    <property type="entry name" value="POTRA_FtsQ_type"/>
</dbReference>
<evidence type="ECO:0000256" key="1">
    <source>
        <dbReference type="ARBA" id="ARBA00004370"/>
    </source>
</evidence>
<feature type="region of interest" description="Disordered" evidence="9">
    <location>
        <begin position="1"/>
        <end position="45"/>
    </location>
</feature>
<evidence type="ECO:0000259" key="10">
    <source>
        <dbReference type="PROSITE" id="PS51779"/>
    </source>
</evidence>
<dbReference type="GO" id="GO:0032153">
    <property type="term" value="C:cell division site"/>
    <property type="evidence" value="ECO:0007669"/>
    <property type="project" value="UniProtKB-UniRule"/>
</dbReference>
<dbReference type="InterPro" id="IPR005548">
    <property type="entry name" value="Cell_div_FtsQ/DivIB_C"/>
</dbReference>
<keyword evidence="4 8" id="KW-0812">Transmembrane</keyword>
<keyword evidence="5 8" id="KW-1133">Transmembrane helix</keyword>
<dbReference type="PANTHER" id="PTHR37820:SF1">
    <property type="entry name" value="CELL DIVISION PROTEIN FTSQ"/>
    <property type="match status" value="1"/>
</dbReference>
<keyword evidence="3 8" id="KW-0132">Cell division</keyword>
<comment type="caution">
    <text evidence="11">The sequence shown here is derived from an EMBL/GenBank/DDBJ whole genome shotgun (WGS) entry which is preliminary data.</text>
</comment>
<dbReference type="AlphaFoldDB" id="A0A4Q7J9V4"/>
<dbReference type="HAMAP" id="MF_00911">
    <property type="entry name" value="FtsQ_subfam"/>
    <property type="match status" value="1"/>
</dbReference>
<evidence type="ECO:0000256" key="8">
    <source>
        <dbReference type="HAMAP-Rule" id="MF_00911"/>
    </source>
</evidence>
<evidence type="ECO:0000256" key="3">
    <source>
        <dbReference type="ARBA" id="ARBA00022618"/>
    </source>
</evidence>
<name>A0A4Q7J9V4_9PSEU</name>
<dbReference type="RefSeq" id="WP_130476227.1">
    <property type="nucleotide sequence ID" value="NZ_SFCC01000007.1"/>
</dbReference>
<evidence type="ECO:0000256" key="2">
    <source>
        <dbReference type="ARBA" id="ARBA00022475"/>
    </source>
</evidence>
<sequence>MATVRERRRERSRTRPGRSGRTGTTRRGRRPDSARQRTGTRPSRRRALRRRWVAVLSVLAATGLVYLLLFTSLLGVRTVEVSGTVTVTPDQVRAAAQVPDRRAMLRLDTDEIRDRVLALPGVATADVSRSWPSTIEIAITERTPMGFYDTGKEIHLVDVTGTVFKQVQAKPEGLPELKLAKVGPDDPATRAVTDVFGRLPEALRKQVVVVEAKSPGSVELRLGDGKLIRWGDAQQSERKAKVLAALMTQPGQTYDVSSPELPTIS</sequence>
<evidence type="ECO:0000313" key="12">
    <source>
        <dbReference type="Proteomes" id="UP000292003"/>
    </source>
</evidence>
<evidence type="ECO:0000256" key="6">
    <source>
        <dbReference type="ARBA" id="ARBA00023136"/>
    </source>
</evidence>
<dbReference type="InterPro" id="IPR026579">
    <property type="entry name" value="FtsQ"/>
</dbReference>
<dbReference type="Pfam" id="PF03799">
    <property type="entry name" value="FtsQ_DivIB_C"/>
    <property type="match status" value="1"/>
</dbReference>
<evidence type="ECO:0000256" key="7">
    <source>
        <dbReference type="ARBA" id="ARBA00023306"/>
    </source>
</evidence>
<dbReference type="PROSITE" id="PS51779">
    <property type="entry name" value="POTRA"/>
    <property type="match status" value="1"/>
</dbReference>
<dbReference type="PANTHER" id="PTHR37820">
    <property type="entry name" value="CELL DIVISION PROTEIN DIVIB"/>
    <property type="match status" value="1"/>
</dbReference>
<keyword evidence="2 8" id="KW-1003">Cell membrane</keyword>
<reference evidence="11 12" key="1">
    <citation type="submission" date="2019-02" db="EMBL/GenBank/DDBJ databases">
        <title>Draft genome sequence of Amycolatopsis sp. 8-3EHSu isolated from roots of Suaeda maritima.</title>
        <authorList>
            <person name="Duangmal K."/>
            <person name="Chantavorakit T."/>
        </authorList>
    </citation>
    <scope>NUCLEOTIDE SEQUENCE [LARGE SCALE GENOMIC DNA]</scope>
    <source>
        <strain evidence="11 12">8-3EHSu</strain>
    </source>
</reference>
<proteinExistence type="inferred from homology"/>
<protein>
    <recommendedName>
        <fullName evidence="8">Cell division protein FtsQ</fullName>
    </recommendedName>
</protein>
<comment type="similarity">
    <text evidence="8">Belongs to the FtsQ/DivIB family. FtsQ subfamily.</text>
</comment>
<keyword evidence="7 8" id="KW-0131">Cell cycle</keyword>
<feature type="transmembrane region" description="Helical" evidence="8">
    <location>
        <begin position="52"/>
        <end position="76"/>
    </location>
</feature>
<evidence type="ECO:0000313" key="11">
    <source>
        <dbReference type="EMBL" id="RZQ63223.1"/>
    </source>
</evidence>
<keyword evidence="6 8" id="KW-0472">Membrane</keyword>
<feature type="compositionally biased region" description="Basic residues" evidence="9">
    <location>
        <begin position="10"/>
        <end position="29"/>
    </location>
</feature>
<dbReference type="Pfam" id="PF08478">
    <property type="entry name" value="POTRA_1"/>
    <property type="match status" value="1"/>
</dbReference>
<evidence type="ECO:0000256" key="9">
    <source>
        <dbReference type="SAM" id="MobiDB-lite"/>
    </source>
</evidence>
<comment type="subcellular location">
    <subcellularLocation>
        <location evidence="8">Cell membrane</location>
        <topology evidence="8">Single-pass type II membrane protein</topology>
    </subcellularLocation>
    <subcellularLocation>
        <location evidence="1">Membrane</location>
    </subcellularLocation>
    <text evidence="8">Localizes to the division septum.</text>
</comment>
<feature type="domain" description="POTRA" evidence="10">
    <location>
        <begin position="74"/>
        <end position="142"/>
    </location>
</feature>
<dbReference type="GO" id="GO:0043093">
    <property type="term" value="P:FtsZ-dependent cytokinesis"/>
    <property type="evidence" value="ECO:0007669"/>
    <property type="project" value="UniProtKB-UniRule"/>
</dbReference>